<name>A0A2W5TJH7_CERSP</name>
<dbReference type="InterPro" id="IPR014917">
    <property type="entry name" value="DUF1800"/>
</dbReference>
<dbReference type="Pfam" id="PF08811">
    <property type="entry name" value="DUF1800"/>
    <property type="match status" value="1"/>
</dbReference>
<evidence type="ECO:0000256" key="1">
    <source>
        <dbReference type="SAM" id="SignalP"/>
    </source>
</evidence>
<dbReference type="EMBL" id="QFQS01000005">
    <property type="protein sequence ID" value="PZQ95857.1"/>
    <property type="molecule type" value="Genomic_DNA"/>
</dbReference>
<organism evidence="2 3">
    <name type="scientific">Cereibacter sphaeroides</name>
    <name type="common">Rhodobacter sphaeroides</name>
    <dbReference type="NCBI Taxonomy" id="1063"/>
    <lineage>
        <taxon>Bacteria</taxon>
        <taxon>Pseudomonadati</taxon>
        <taxon>Pseudomonadota</taxon>
        <taxon>Alphaproteobacteria</taxon>
        <taxon>Rhodobacterales</taxon>
        <taxon>Paracoccaceae</taxon>
        <taxon>Cereibacter</taxon>
    </lineage>
</organism>
<accession>A0A2W5TJH7</accession>
<evidence type="ECO:0000313" key="3">
    <source>
        <dbReference type="Proteomes" id="UP000248975"/>
    </source>
</evidence>
<dbReference type="Proteomes" id="UP000248975">
    <property type="component" value="Unassembled WGS sequence"/>
</dbReference>
<gene>
    <name evidence="2" type="ORF">DI533_17595</name>
</gene>
<evidence type="ECO:0000313" key="2">
    <source>
        <dbReference type="EMBL" id="PZQ95857.1"/>
    </source>
</evidence>
<reference evidence="2 3" key="1">
    <citation type="submission" date="2017-08" db="EMBL/GenBank/DDBJ databases">
        <title>Infants hospitalized years apart are colonized by the same room-sourced microbial strains.</title>
        <authorList>
            <person name="Brooks B."/>
            <person name="Olm M.R."/>
            <person name="Firek B.A."/>
            <person name="Baker R."/>
            <person name="Thomas B.C."/>
            <person name="Morowitz M.J."/>
            <person name="Banfield J.F."/>
        </authorList>
    </citation>
    <scope>NUCLEOTIDE SEQUENCE [LARGE SCALE GENOMIC DNA]</scope>
    <source>
        <strain evidence="2">S2_003_000_R2_11</strain>
    </source>
</reference>
<feature type="signal peptide" evidence="1">
    <location>
        <begin position="1"/>
        <end position="21"/>
    </location>
</feature>
<dbReference type="AlphaFoldDB" id="A0A2W5TJH7"/>
<keyword evidence="1" id="KW-0732">Signal</keyword>
<sequence>MKRETVAALRFGFGLPLPAGAAVVPEAMLAALAGPDLTAEQYPTASTAEVLLRLDAFDDAARDRRRARRASAGGAPEAIEQAYKAAGQALNDGWLDGARAIIARALDAPDGFRERLALFWADHFTVSVKTPSMRELPLALMADAIRPNLAGSFADLLTAVETHPAMLIYLDQVVSVGPNSVVGKRKGKGLNENLAREMMELHTLGVGAGYTQDDVRQLAELLTGMAVQPGRGFRFLRQRAEPGAEQVLGESYPEVPQDGMVPIKAVLADLTVRPETARHMAKKLAVHFVSDEPDASLVEALETAWMDSGGQLMMVYAALLAHPTAWQPTGPKVRPPVEFVVASLRALGIGGAQVMGLEDRAMRRLLLQPMTPMGQPWQAPGGPDGWPELAADWITPQGLAARIGWAMDAPSRLAPNLPDPRDFVMWALDDAANKDLIWAAGAAENRAEGVGLVLASPAFNRR</sequence>
<proteinExistence type="predicted"/>
<protein>
    <submittedName>
        <fullName evidence="2">DUF1800 domain-containing protein</fullName>
    </submittedName>
</protein>
<comment type="caution">
    <text evidence="2">The sequence shown here is derived from an EMBL/GenBank/DDBJ whole genome shotgun (WGS) entry which is preliminary data.</text>
</comment>
<feature type="chain" id="PRO_5016147139" evidence="1">
    <location>
        <begin position="22"/>
        <end position="462"/>
    </location>
</feature>